<dbReference type="Gene3D" id="3.90.550.10">
    <property type="entry name" value="Spore Coat Polysaccharide Biosynthesis Protein SpsA, Chain A"/>
    <property type="match status" value="1"/>
</dbReference>
<dbReference type="InterPro" id="IPR029044">
    <property type="entry name" value="Nucleotide-diphossugar_trans"/>
</dbReference>
<keyword evidence="1" id="KW-0812">Transmembrane</keyword>
<dbReference type="PANTHER" id="PTHR22916">
    <property type="entry name" value="GLYCOSYLTRANSFERASE"/>
    <property type="match status" value="1"/>
</dbReference>
<dbReference type="EMBL" id="GG663753">
    <property type="protein sequence ID" value="EEH50954.1"/>
    <property type="molecule type" value="Genomic_DNA"/>
</dbReference>
<gene>
    <name evidence="3" type="ORF">MICPUCDRAFT_54944</name>
</gene>
<dbReference type="GeneID" id="9690362"/>
<accession>C1NAK0</accession>
<evidence type="ECO:0000313" key="4">
    <source>
        <dbReference type="Proteomes" id="UP000001876"/>
    </source>
</evidence>
<keyword evidence="4" id="KW-1185">Reference proteome</keyword>
<dbReference type="CDD" id="cd00761">
    <property type="entry name" value="Glyco_tranf_GTA_type"/>
    <property type="match status" value="1"/>
</dbReference>
<protein>
    <submittedName>
        <fullName evidence="3">Predicted protein</fullName>
    </submittedName>
</protein>
<dbReference type="InterPro" id="IPR001173">
    <property type="entry name" value="Glyco_trans_2-like"/>
</dbReference>
<feature type="transmembrane region" description="Helical" evidence="1">
    <location>
        <begin position="20"/>
        <end position="39"/>
    </location>
</feature>
<evidence type="ECO:0000259" key="2">
    <source>
        <dbReference type="Pfam" id="PF00535"/>
    </source>
</evidence>
<reference evidence="3 4" key="1">
    <citation type="journal article" date="2009" name="Science">
        <title>Green evolution and dynamic adaptations revealed by genomes of the marine picoeukaryotes Micromonas.</title>
        <authorList>
            <person name="Worden A.Z."/>
            <person name="Lee J.H."/>
            <person name="Mock T."/>
            <person name="Rouze P."/>
            <person name="Simmons M.P."/>
            <person name="Aerts A.L."/>
            <person name="Allen A.E."/>
            <person name="Cuvelier M.L."/>
            <person name="Derelle E."/>
            <person name="Everett M.V."/>
            <person name="Foulon E."/>
            <person name="Grimwood J."/>
            <person name="Gundlach H."/>
            <person name="Henrissat B."/>
            <person name="Napoli C."/>
            <person name="McDonald S.M."/>
            <person name="Parker M.S."/>
            <person name="Rombauts S."/>
            <person name="Salamov A."/>
            <person name="Von Dassow P."/>
            <person name="Badger J.H."/>
            <person name="Coutinho P.M."/>
            <person name="Demir E."/>
            <person name="Dubchak I."/>
            <person name="Gentemann C."/>
            <person name="Eikrem W."/>
            <person name="Gready J.E."/>
            <person name="John U."/>
            <person name="Lanier W."/>
            <person name="Lindquist E.A."/>
            <person name="Lucas S."/>
            <person name="Mayer K.F."/>
            <person name="Moreau H."/>
            <person name="Not F."/>
            <person name="Otillar R."/>
            <person name="Panaud O."/>
            <person name="Pangilinan J."/>
            <person name="Paulsen I."/>
            <person name="Piegu B."/>
            <person name="Poliakov A."/>
            <person name="Robbens S."/>
            <person name="Schmutz J."/>
            <person name="Toulza E."/>
            <person name="Wyss T."/>
            <person name="Zelensky A."/>
            <person name="Zhou K."/>
            <person name="Armbrust E.V."/>
            <person name="Bhattacharya D."/>
            <person name="Goodenough U.W."/>
            <person name="Van de Peer Y."/>
            <person name="Grigoriev I.V."/>
        </authorList>
    </citation>
    <scope>NUCLEOTIDE SEQUENCE [LARGE SCALE GENOMIC DNA]</scope>
    <source>
        <strain evidence="3 4">CCMP1545</strain>
    </source>
</reference>
<dbReference type="GO" id="GO:0016758">
    <property type="term" value="F:hexosyltransferase activity"/>
    <property type="evidence" value="ECO:0007669"/>
    <property type="project" value="UniProtKB-ARBA"/>
</dbReference>
<dbReference type="RefSeq" id="XP_003064974.1">
    <property type="nucleotide sequence ID" value="XM_003064928.1"/>
</dbReference>
<name>C1NAK0_MICPC</name>
<dbReference type="AlphaFoldDB" id="C1NAK0"/>
<proteinExistence type="predicted"/>
<evidence type="ECO:0000256" key="1">
    <source>
        <dbReference type="SAM" id="Phobius"/>
    </source>
</evidence>
<dbReference type="SUPFAM" id="SSF53448">
    <property type="entry name" value="Nucleotide-diphospho-sugar transferases"/>
    <property type="match status" value="1"/>
</dbReference>
<feature type="domain" description="Glycosyltransferase 2-like" evidence="2">
    <location>
        <begin position="81"/>
        <end position="192"/>
    </location>
</feature>
<dbReference type="Proteomes" id="UP000001876">
    <property type="component" value="Unassembled WGS sequence"/>
</dbReference>
<dbReference type="Pfam" id="PF00535">
    <property type="entry name" value="Glycos_transf_2"/>
    <property type="match status" value="1"/>
</dbReference>
<keyword evidence="1" id="KW-0472">Membrane</keyword>
<dbReference type="KEGG" id="mpp:MICPUCDRAFT_54944"/>
<organism evidence="4">
    <name type="scientific">Micromonas pusilla (strain CCMP1545)</name>
    <name type="common">Picoplanktonic green alga</name>
    <dbReference type="NCBI Taxonomy" id="564608"/>
    <lineage>
        <taxon>Eukaryota</taxon>
        <taxon>Viridiplantae</taxon>
        <taxon>Chlorophyta</taxon>
        <taxon>Mamiellophyceae</taxon>
        <taxon>Mamiellales</taxon>
        <taxon>Mamiellaceae</taxon>
        <taxon>Micromonas</taxon>
    </lineage>
</organism>
<keyword evidence="1" id="KW-1133">Transmembrane helix</keyword>
<sequence>MAARVHASRLARFGNSSQSASIRFAFVIGALLTIIYFAGRAVSVHYNNSVKGRVTVPVHHKNSVKGRVTLCIPALPKDLLKNSGAVFRETLQSISEQSTPPYEVIIGLSESTTFEGMRLQSMFKRSLGQIPLRIVSTTERGSVGANRNRAAREAVTEYVSFFDADGDLMHPRRIELIENTFRLYSAALIVLHSYTKEKTIATEDTVSFDLISAKELCNINSLRSRSIDKALFQPQREWLLPDIHHGHLSVRTSLVKAKPFSEDFLGREDSQYINEVVENAQCSSAKSAVFIRTPLTLNYIPRSLQPSQ</sequence>
<evidence type="ECO:0000313" key="3">
    <source>
        <dbReference type="EMBL" id="EEH50954.1"/>
    </source>
</evidence>
<dbReference type="PANTHER" id="PTHR22916:SF3">
    <property type="entry name" value="UDP-GLCNAC:BETAGAL BETA-1,3-N-ACETYLGLUCOSAMINYLTRANSFERASE-LIKE PROTEIN 1"/>
    <property type="match status" value="1"/>
</dbReference>